<evidence type="ECO:0000313" key="9">
    <source>
        <dbReference type="Proteomes" id="UP001283361"/>
    </source>
</evidence>
<proteinExistence type="inferred from homology"/>
<dbReference type="AlphaFoldDB" id="A0AAE0Y409"/>
<dbReference type="PRINTS" id="PR00080">
    <property type="entry name" value="SDRFAMILY"/>
</dbReference>
<evidence type="ECO:0000256" key="1">
    <source>
        <dbReference type="ARBA" id="ARBA00006484"/>
    </source>
</evidence>
<evidence type="ECO:0000256" key="4">
    <source>
        <dbReference type="RuleBase" id="RU000363"/>
    </source>
</evidence>
<organism evidence="8 9">
    <name type="scientific">Elysia crispata</name>
    <name type="common">lettuce slug</name>
    <dbReference type="NCBI Taxonomy" id="231223"/>
    <lineage>
        <taxon>Eukaryota</taxon>
        <taxon>Metazoa</taxon>
        <taxon>Spiralia</taxon>
        <taxon>Lophotrochozoa</taxon>
        <taxon>Mollusca</taxon>
        <taxon>Gastropoda</taxon>
        <taxon>Heterobranchia</taxon>
        <taxon>Euthyneura</taxon>
        <taxon>Panpulmonata</taxon>
        <taxon>Sacoglossa</taxon>
        <taxon>Placobranchoidea</taxon>
        <taxon>Plakobranchidae</taxon>
        <taxon>Elysia</taxon>
    </lineage>
</organism>
<dbReference type="EMBL" id="JAWDGP010006977">
    <property type="protein sequence ID" value="KAK3732246.1"/>
    <property type="molecule type" value="Genomic_DNA"/>
</dbReference>
<feature type="coiled-coil region" evidence="5">
    <location>
        <begin position="81"/>
        <end position="108"/>
    </location>
</feature>
<evidence type="ECO:0000259" key="7">
    <source>
        <dbReference type="SMART" id="SM00822"/>
    </source>
</evidence>
<keyword evidence="9" id="KW-1185">Reference proteome</keyword>
<sequence>MEQLYKKGIKNLKSSLEMGDLSISALWTVIGLPISLLSVLYFALNRRKNVVLQDKVVFITGASSGLGEALAEAFYFCGCKVVIAGRNAEKLEELRNRLESKKQDHHHSALVCILDLEDDDLGEKVQQAVTKVWGRVDILINNAGMSYRGAVAETKSEVDKKLMVVNHFGHIEITKAILPYMVKQNSGHIVCISSVQGKLPIPHRSAYAASKHAMQAYFDSLRAEVDHQGIQVCVVSPYYIRTNLSVNALSADGSTYGKLDQTTMKGYDPHFVAQRVVKCVQQRQDELILAPFYVRVAICLRVLAPWLYFKIMASRARKELGINNKKK</sequence>
<keyword evidence="6" id="KW-1133">Transmembrane helix</keyword>
<protein>
    <recommendedName>
        <fullName evidence="7">Ketoreductase domain-containing protein</fullName>
    </recommendedName>
</protein>
<dbReference type="Gene3D" id="3.40.50.720">
    <property type="entry name" value="NAD(P)-binding Rossmann-like Domain"/>
    <property type="match status" value="1"/>
</dbReference>
<evidence type="ECO:0000256" key="2">
    <source>
        <dbReference type="ARBA" id="ARBA00023002"/>
    </source>
</evidence>
<keyword evidence="5" id="KW-0175">Coiled coil</keyword>
<feature type="domain" description="Ketoreductase" evidence="7">
    <location>
        <begin position="55"/>
        <end position="238"/>
    </location>
</feature>
<dbReference type="PROSITE" id="PS00061">
    <property type="entry name" value="ADH_SHORT"/>
    <property type="match status" value="1"/>
</dbReference>
<comment type="function">
    <text evidence="3">Putative oxidoreductase.</text>
</comment>
<evidence type="ECO:0000256" key="5">
    <source>
        <dbReference type="SAM" id="Coils"/>
    </source>
</evidence>
<dbReference type="InterPro" id="IPR002347">
    <property type="entry name" value="SDR_fam"/>
</dbReference>
<evidence type="ECO:0000256" key="3">
    <source>
        <dbReference type="ARBA" id="ARBA00037096"/>
    </source>
</evidence>
<evidence type="ECO:0000256" key="6">
    <source>
        <dbReference type="SAM" id="Phobius"/>
    </source>
</evidence>
<dbReference type="GO" id="GO:0016020">
    <property type="term" value="C:membrane"/>
    <property type="evidence" value="ECO:0007669"/>
    <property type="project" value="TreeGrafter"/>
</dbReference>
<keyword evidence="2" id="KW-0560">Oxidoreductase</keyword>
<dbReference type="GO" id="GO:0016491">
    <property type="term" value="F:oxidoreductase activity"/>
    <property type="evidence" value="ECO:0007669"/>
    <property type="project" value="UniProtKB-KW"/>
</dbReference>
<feature type="transmembrane region" description="Helical" evidence="6">
    <location>
        <begin position="21"/>
        <end position="44"/>
    </location>
</feature>
<dbReference type="PANTHER" id="PTHR44196:SF1">
    <property type="entry name" value="DEHYDROGENASE_REDUCTASE SDR FAMILY MEMBER 7B"/>
    <property type="match status" value="1"/>
</dbReference>
<keyword evidence="6" id="KW-0812">Transmembrane</keyword>
<gene>
    <name evidence="8" type="ORF">RRG08_030589</name>
</gene>
<accession>A0AAE0Y409</accession>
<dbReference type="PIRSF" id="PIRSF000126">
    <property type="entry name" value="11-beta-HSD1"/>
    <property type="match status" value="1"/>
</dbReference>
<dbReference type="PRINTS" id="PR00081">
    <property type="entry name" value="GDHRDH"/>
</dbReference>
<dbReference type="InterPro" id="IPR020904">
    <property type="entry name" value="Sc_DH/Rdtase_CS"/>
</dbReference>
<dbReference type="GO" id="GO:0006629">
    <property type="term" value="P:lipid metabolic process"/>
    <property type="evidence" value="ECO:0007669"/>
    <property type="project" value="UniProtKB-ARBA"/>
</dbReference>
<dbReference type="Pfam" id="PF00106">
    <property type="entry name" value="adh_short"/>
    <property type="match status" value="1"/>
</dbReference>
<evidence type="ECO:0000313" key="8">
    <source>
        <dbReference type="EMBL" id="KAK3732246.1"/>
    </source>
</evidence>
<dbReference type="PANTHER" id="PTHR44196">
    <property type="entry name" value="DEHYDROGENASE/REDUCTASE SDR FAMILY MEMBER 7B"/>
    <property type="match status" value="1"/>
</dbReference>
<reference evidence="8" key="1">
    <citation type="journal article" date="2023" name="G3 (Bethesda)">
        <title>A reference genome for the long-term kleptoplast-retaining sea slug Elysia crispata morphotype clarki.</title>
        <authorList>
            <person name="Eastman K.E."/>
            <person name="Pendleton A.L."/>
            <person name="Shaikh M.A."/>
            <person name="Suttiyut T."/>
            <person name="Ogas R."/>
            <person name="Tomko P."/>
            <person name="Gavelis G."/>
            <person name="Widhalm J.R."/>
            <person name="Wisecaver J.H."/>
        </authorList>
    </citation>
    <scope>NUCLEOTIDE SEQUENCE</scope>
    <source>
        <strain evidence="8">ECLA1</strain>
    </source>
</reference>
<name>A0AAE0Y409_9GAST</name>
<dbReference type="SMART" id="SM00822">
    <property type="entry name" value="PKS_KR"/>
    <property type="match status" value="1"/>
</dbReference>
<dbReference type="SUPFAM" id="SSF51735">
    <property type="entry name" value="NAD(P)-binding Rossmann-fold domains"/>
    <property type="match status" value="1"/>
</dbReference>
<comment type="caution">
    <text evidence="8">The sequence shown here is derived from an EMBL/GenBank/DDBJ whole genome shotgun (WGS) entry which is preliminary data.</text>
</comment>
<keyword evidence="6" id="KW-0472">Membrane</keyword>
<dbReference type="InterPro" id="IPR036291">
    <property type="entry name" value="NAD(P)-bd_dom_sf"/>
</dbReference>
<dbReference type="InterPro" id="IPR057326">
    <property type="entry name" value="KR_dom"/>
</dbReference>
<comment type="similarity">
    <text evidence="1 4">Belongs to the short-chain dehydrogenases/reductases (SDR) family.</text>
</comment>
<dbReference type="Proteomes" id="UP001283361">
    <property type="component" value="Unassembled WGS sequence"/>
</dbReference>
<dbReference type="NCBIfam" id="NF004825">
    <property type="entry name" value="PRK06181.1"/>
    <property type="match status" value="1"/>
</dbReference>
<feature type="transmembrane region" description="Helical" evidence="6">
    <location>
        <begin position="287"/>
        <end position="309"/>
    </location>
</feature>